<dbReference type="Proteomes" id="UP000790347">
    <property type="component" value="Unassembled WGS sequence"/>
</dbReference>
<evidence type="ECO:0000313" key="1">
    <source>
        <dbReference type="EMBL" id="KAH7639342.1"/>
    </source>
</evidence>
<protein>
    <submittedName>
        <fullName evidence="2">Uncharacterized protein</fullName>
    </submittedName>
</protein>
<reference evidence="2" key="4">
    <citation type="journal article" date="2022" name="Res Sq">
        <title>Comparative Genomics Reveals Insights into the Divergent Evolution of Astigmatic Mites and Household Pest Adaptations.</title>
        <authorList>
            <person name="Xiong Q."/>
            <person name="Wan A.T.-Y."/>
            <person name="Liu X.-Y."/>
            <person name="Fung C.S.-H."/>
            <person name="Xiao X."/>
            <person name="Malainual N."/>
            <person name="Hou J."/>
            <person name="Wang L."/>
            <person name="Wang M."/>
            <person name="Yang K."/>
            <person name="Cui Y."/>
            <person name="Leung E."/>
            <person name="Nong W."/>
            <person name="Shin S.-K."/>
            <person name="Au S."/>
            <person name="Jeong K.Y."/>
            <person name="Chew F.T."/>
            <person name="Hui J."/>
            <person name="Leung T.F."/>
            <person name="Tungtrongchitr A."/>
            <person name="Zhong N."/>
            <person name="Liu Z."/>
            <person name="Tsui S."/>
        </authorList>
    </citation>
    <scope>NUCLEOTIDE SEQUENCE</scope>
    <source>
        <strain evidence="2">Derf</strain>
        <tissue evidence="2">Whole organism</tissue>
    </source>
</reference>
<reference evidence="1" key="2">
    <citation type="submission" date="2020-06" db="EMBL/GenBank/DDBJ databases">
        <authorList>
            <person name="Ji K."/>
            <person name="Li J."/>
        </authorList>
    </citation>
    <scope>NUCLEOTIDE SEQUENCE</scope>
    <source>
        <strain evidence="1">JKM2019</strain>
        <tissue evidence="1">Whole body</tissue>
    </source>
</reference>
<comment type="caution">
    <text evidence="2">The sequence shown here is derived from an EMBL/GenBank/DDBJ whole genome shotgun (WGS) entry which is preliminary data.</text>
</comment>
<dbReference type="EMBL" id="SDOV01000007">
    <property type="protein sequence ID" value="KAH7639342.1"/>
    <property type="molecule type" value="Genomic_DNA"/>
</dbReference>
<proteinExistence type="predicted"/>
<dbReference type="Proteomes" id="UP000828236">
    <property type="component" value="Unassembled WGS sequence"/>
</dbReference>
<keyword evidence="3" id="KW-1185">Reference proteome</keyword>
<organism evidence="2 3">
    <name type="scientific">Dermatophagoides farinae</name>
    <name type="common">American house dust mite</name>
    <dbReference type="NCBI Taxonomy" id="6954"/>
    <lineage>
        <taxon>Eukaryota</taxon>
        <taxon>Metazoa</taxon>
        <taxon>Ecdysozoa</taxon>
        <taxon>Arthropoda</taxon>
        <taxon>Chelicerata</taxon>
        <taxon>Arachnida</taxon>
        <taxon>Acari</taxon>
        <taxon>Acariformes</taxon>
        <taxon>Sarcoptiformes</taxon>
        <taxon>Astigmata</taxon>
        <taxon>Psoroptidia</taxon>
        <taxon>Analgoidea</taxon>
        <taxon>Pyroglyphidae</taxon>
        <taxon>Dermatophagoidinae</taxon>
        <taxon>Dermatophagoides</taxon>
    </lineage>
</organism>
<accession>A0A922I4H8</accession>
<evidence type="ECO:0000313" key="2">
    <source>
        <dbReference type="EMBL" id="KAH9522064.1"/>
    </source>
</evidence>
<gene>
    <name evidence="2" type="ORF">DERF_005667</name>
    <name evidence="1" type="ORF">HUG17_3375</name>
</gene>
<name>A0A922I4H8_DERFA</name>
<sequence length="226" mass="25663">MTTRSMTTAQKYKLTNPYYGGYRCRISSDCNDDDNNDEIGDRVDQLAYIILQSSRTINRLSSIHGERIIDRFICQPPAVEKRIRKVSYPNPVTNLINSNETCSAIFQANHMNPNQQDQQQQKQKHPASVITLENASKFDITKNHRTNANDNVDNDNILFIRNENCIQQQQEPNEKKLTRSLVNMSSISICSNGVGSGGQSSSSIISGHRRRLQIDLDTTTFFTFTN</sequence>
<dbReference type="AlphaFoldDB" id="A0A922I4H8"/>
<dbReference type="EMBL" id="ASGP02000002">
    <property type="protein sequence ID" value="KAH9522064.1"/>
    <property type="molecule type" value="Genomic_DNA"/>
</dbReference>
<reference evidence="2" key="1">
    <citation type="submission" date="2013-05" db="EMBL/GenBank/DDBJ databases">
        <authorList>
            <person name="Yim A.K.Y."/>
            <person name="Chan T.F."/>
            <person name="Ji K.M."/>
            <person name="Liu X.Y."/>
            <person name="Zhou J.W."/>
            <person name="Li R.Q."/>
            <person name="Yang K.Y."/>
            <person name="Li J."/>
            <person name="Li M."/>
            <person name="Law P.T.W."/>
            <person name="Wu Y.L."/>
            <person name="Cai Z.L."/>
            <person name="Qin H."/>
            <person name="Bao Y."/>
            <person name="Leung R.K.K."/>
            <person name="Ng P.K.S."/>
            <person name="Zou J."/>
            <person name="Zhong X.J."/>
            <person name="Ran P.X."/>
            <person name="Zhong N.S."/>
            <person name="Liu Z.G."/>
            <person name="Tsui S.K.W."/>
        </authorList>
    </citation>
    <scope>NUCLEOTIDE SEQUENCE</scope>
    <source>
        <strain evidence="2">Derf</strain>
        <tissue evidence="2">Whole organism</tissue>
    </source>
</reference>
<evidence type="ECO:0000313" key="3">
    <source>
        <dbReference type="Proteomes" id="UP000790347"/>
    </source>
</evidence>
<reference evidence="1" key="3">
    <citation type="journal article" date="2021" name="World Allergy Organ. J.">
        <title>Chromosome-level assembly of Dermatophagoides farinae genome and transcriptome reveals two novel allergens Der f 37 and Der f 39.</title>
        <authorList>
            <person name="Chen J."/>
            <person name="Cai Z."/>
            <person name="Fan D."/>
            <person name="Hu J."/>
            <person name="Hou Y."/>
            <person name="He Y."/>
            <person name="Zhang Z."/>
            <person name="Zhao Z."/>
            <person name="Gao P."/>
            <person name="Hu W."/>
            <person name="Sun J."/>
            <person name="Li J."/>
            <person name="Ji K."/>
        </authorList>
    </citation>
    <scope>NUCLEOTIDE SEQUENCE</scope>
    <source>
        <strain evidence="1">JKM2019</strain>
    </source>
</reference>